<dbReference type="InterPro" id="IPR008920">
    <property type="entry name" value="TF_FadR/GntR_C"/>
</dbReference>
<protein>
    <submittedName>
        <fullName evidence="5">GntR family transcriptional regulator</fullName>
    </submittedName>
</protein>
<dbReference type="PROSITE" id="PS50949">
    <property type="entry name" value="HTH_GNTR"/>
    <property type="match status" value="1"/>
</dbReference>
<sequence>MLKKLTQSETLAEQAYREIKQAIIEGRFSPGEHLPEEAIASMLGISRTPLKKAIEKLSYEGLVDLRSGKIARVAEYTPNDIENFLQLRVLLEPFNVEQIVRIPISEEKMSELVELVEEQKKAIEDNDLYQFIQLDAEFHLSLAKLNPNQKLQQFIEQLNNNLHRRYLILSKTLEYGSKTAYEEHVSILKALQKGNPEEAGRAMKTHIQNVENRIRGYQASSLH</sequence>
<keyword evidence="3" id="KW-0804">Transcription</keyword>
<dbReference type="PANTHER" id="PTHR43537:SF5">
    <property type="entry name" value="UXU OPERON TRANSCRIPTIONAL REGULATOR"/>
    <property type="match status" value="1"/>
</dbReference>
<dbReference type="SMART" id="SM00345">
    <property type="entry name" value="HTH_GNTR"/>
    <property type="match status" value="1"/>
</dbReference>
<keyword evidence="2" id="KW-0238">DNA-binding</keyword>
<proteinExistence type="predicted"/>
<dbReference type="InterPro" id="IPR036390">
    <property type="entry name" value="WH_DNA-bd_sf"/>
</dbReference>
<dbReference type="Proteomes" id="UP001168694">
    <property type="component" value="Unassembled WGS sequence"/>
</dbReference>
<dbReference type="SMART" id="SM00895">
    <property type="entry name" value="FCD"/>
    <property type="match status" value="1"/>
</dbReference>
<evidence type="ECO:0000313" key="6">
    <source>
        <dbReference type="Proteomes" id="UP001168694"/>
    </source>
</evidence>
<dbReference type="Pfam" id="PF00392">
    <property type="entry name" value="GntR"/>
    <property type="match status" value="1"/>
</dbReference>
<evidence type="ECO:0000313" key="5">
    <source>
        <dbReference type="EMBL" id="MDN4073326.1"/>
    </source>
</evidence>
<dbReference type="PANTHER" id="PTHR43537">
    <property type="entry name" value="TRANSCRIPTIONAL REGULATOR, GNTR FAMILY"/>
    <property type="match status" value="1"/>
</dbReference>
<keyword evidence="1" id="KW-0805">Transcription regulation</keyword>
<dbReference type="InterPro" id="IPR036388">
    <property type="entry name" value="WH-like_DNA-bd_sf"/>
</dbReference>
<evidence type="ECO:0000259" key="4">
    <source>
        <dbReference type="PROSITE" id="PS50949"/>
    </source>
</evidence>
<gene>
    <name evidence="5" type="ORF">QYF49_09950</name>
</gene>
<dbReference type="EMBL" id="JAUHLN010000002">
    <property type="protein sequence ID" value="MDN4073326.1"/>
    <property type="molecule type" value="Genomic_DNA"/>
</dbReference>
<evidence type="ECO:0000256" key="2">
    <source>
        <dbReference type="ARBA" id="ARBA00023125"/>
    </source>
</evidence>
<dbReference type="Gene3D" id="1.10.10.10">
    <property type="entry name" value="Winged helix-like DNA-binding domain superfamily/Winged helix DNA-binding domain"/>
    <property type="match status" value="1"/>
</dbReference>
<dbReference type="SUPFAM" id="SSF46785">
    <property type="entry name" value="Winged helix' DNA-binding domain"/>
    <property type="match status" value="1"/>
</dbReference>
<dbReference type="SUPFAM" id="SSF48008">
    <property type="entry name" value="GntR ligand-binding domain-like"/>
    <property type="match status" value="1"/>
</dbReference>
<dbReference type="Gene3D" id="1.20.120.530">
    <property type="entry name" value="GntR ligand-binding domain-like"/>
    <property type="match status" value="1"/>
</dbReference>
<keyword evidence="6" id="KW-1185">Reference proteome</keyword>
<organism evidence="5 6">
    <name type="scientific">Fictibacillus terranigra</name>
    <dbReference type="NCBI Taxonomy" id="3058424"/>
    <lineage>
        <taxon>Bacteria</taxon>
        <taxon>Bacillati</taxon>
        <taxon>Bacillota</taxon>
        <taxon>Bacilli</taxon>
        <taxon>Bacillales</taxon>
        <taxon>Fictibacillaceae</taxon>
        <taxon>Fictibacillus</taxon>
    </lineage>
</organism>
<accession>A0ABT8E5Y5</accession>
<comment type="caution">
    <text evidence="5">The sequence shown here is derived from an EMBL/GenBank/DDBJ whole genome shotgun (WGS) entry which is preliminary data.</text>
</comment>
<dbReference type="InterPro" id="IPR011711">
    <property type="entry name" value="GntR_C"/>
</dbReference>
<evidence type="ECO:0000256" key="1">
    <source>
        <dbReference type="ARBA" id="ARBA00023015"/>
    </source>
</evidence>
<reference evidence="5" key="1">
    <citation type="submission" date="2023-06" db="EMBL/GenBank/DDBJ databases">
        <title>Draft Genome Sequences of Representative Paenibacillus Polymyxa, Bacillus cereus, Fictibacillus sp., and Brevibacillus agri Strains Isolated from Amazonian Dark Earth.</title>
        <authorList>
            <person name="Pellegrinetti T.A."/>
            <person name="Cunha I.C.M."/>
            <person name="Chaves M.G."/>
            <person name="Freitas A.S."/>
            <person name="Silva A.V.R."/>
            <person name="Tsai S.M."/>
            <person name="Mendes L.W."/>
        </authorList>
    </citation>
    <scope>NUCLEOTIDE SEQUENCE</scope>
    <source>
        <strain evidence="5">CENA-BCM004</strain>
    </source>
</reference>
<dbReference type="InterPro" id="IPR000524">
    <property type="entry name" value="Tscrpt_reg_HTH_GntR"/>
</dbReference>
<dbReference type="RefSeq" id="WP_256227341.1">
    <property type="nucleotide sequence ID" value="NZ_JAUHLN010000002.1"/>
</dbReference>
<dbReference type="CDD" id="cd07377">
    <property type="entry name" value="WHTH_GntR"/>
    <property type="match status" value="1"/>
</dbReference>
<feature type="domain" description="HTH gntR-type" evidence="4">
    <location>
        <begin position="9"/>
        <end position="76"/>
    </location>
</feature>
<dbReference type="Pfam" id="PF07729">
    <property type="entry name" value="FCD"/>
    <property type="match status" value="1"/>
</dbReference>
<evidence type="ECO:0000256" key="3">
    <source>
        <dbReference type="ARBA" id="ARBA00023163"/>
    </source>
</evidence>
<name>A0ABT8E5Y5_9BACL</name>